<dbReference type="AlphaFoldDB" id="A0A8A4TK15"/>
<dbReference type="EMBL" id="CP071793">
    <property type="protein sequence ID" value="QTD50276.1"/>
    <property type="molecule type" value="Genomic_DNA"/>
</dbReference>
<sequence>MIERNDNRLQRMVDQLLELSRLGIQLPSPSEPTTPKPVVTFMQHSFQTLAAQKRIRLEHQEATSGHPPFSKPNAARTDATRTPMIFHGEGLVFPFFPRLFHEEKEFSFE</sequence>
<keyword evidence="2" id="KW-1185">Reference proteome</keyword>
<dbReference type="Proteomes" id="UP000663929">
    <property type="component" value="Chromosome"/>
</dbReference>
<reference evidence="1" key="1">
    <citation type="submission" date="2021-03" db="EMBL/GenBank/DDBJ databases">
        <title>Acanthopleuribacteraceae sp. M133.</title>
        <authorList>
            <person name="Wang G."/>
        </authorList>
    </citation>
    <scope>NUCLEOTIDE SEQUENCE</scope>
    <source>
        <strain evidence="1">M133</strain>
    </source>
</reference>
<evidence type="ECO:0000313" key="2">
    <source>
        <dbReference type="Proteomes" id="UP000663929"/>
    </source>
</evidence>
<gene>
    <name evidence="1" type="ORF">J3U87_32225</name>
</gene>
<accession>A0A8A4TK15</accession>
<dbReference type="KEGG" id="scor:J3U87_32225"/>
<name>A0A8A4TK15_SULCO</name>
<protein>
    <submittedName>
        <fullName evidence="1">Uncharacterized protein</fullName>
    </submittedName>
</protein>
<proteinExistence type="predicted"/>
<organism evidence="1 2">
    <name type="scientific">Sulfidibacter corallicola</name>
    <dbReference type="NCBI Taxonomy" id="2818388"/>
    <lineage>
        <taxon>Bacteria</taxon>
        <taxon>Pseudomonadati</taxon>
        <taxon>Acidobacteriota</taxon>
        <taxon>Holophagae</taxon>
        <taxon>Acanthopleuribacterales</taxon>
        <taxon>Acanthopleuribacteraceae</taxon>
        <taxon>Sulfidibacter</taxon>
    </lineage>
</organism>
<evidence type="ECO:0000313" key="1">
    <source>
        <dbReference type="EMBL" id="QTD50276.1"/>
    </source>
</evidence>
<dbReference type="RefSeq" id="WP_237379906.1">
    <property type="nucleotide sequence ID" value="NZ_CP071793.1"/>
</dbReference>